<evidence type="ECO:0000256" key="1">
    <source>
        <dbReference type="SAM" id="MobiDB-lite"/>
    </source>
</evidence>
<reference evidence="2" key="2">
    <citation type="submission" date="2020-05" db="UniProtKB">
        <authorList>
            <consortium name="EnsemblMetazoa"/>
        </authorList>
    </citation>
    <scope>IDENTIFICATION</scope>
    <source>
        <strain evidence="2">maculatus3</strain>
    </source>
</reference>
<accession>A0A182SDC5</accession>
<evidence type="ECO:0008006" key="4">
    <source>
        <dbReference type="Google" id="ProtNLM"/>
    </source>
</evidence>
<dbReference type="Proteomes" id="UP000075901">
    <property type="component" value="Unassembled WGS sequence"/>
</dbReference>
<dbReference type="AlphaFoldDB" id="A0A182SDC5"/>
<sequence>MLLRKTSGFDGYAYPDLVLPSSHCPPAIADPVDAAQRKIVDPPLPPLPSGVTVSSASTVTFPAEDHKGTETVSVARVIISGDLSCMRDDFIPAPAIANGDIKYLRNDLYGLENSFLEAEYHCRMGYQLRMKDGQSRTVVTSTGAIANANLVCRKSRWIGKRPACVRIKPSQHQSPPPPFSTGWPSTTDGPSGNGTDRPLSPCGKDHRCPQACHRVTTAKKDGPPNGSLNRTTVCSCYKGFKMVNHRCVVELVINQLTQHYHNLSTKKSSNAQCS</sequence>
<proteinExistence type="predicted"/>
<evidence type="ECO:0000313" key="2">
    <source>
        <dbReference type="EnsemblMetazoa" id="AMAM004503-PA"/>
    </source>
</evidence>
<protein>
    <recommendedName>
        <fullName evidence="4">Sushi domain-containing protein</fullName>
    </recommendedName>
</protein>
<reference evidence="3" key="1">
    <citation type="submission" date="2013-09" db="EMBL/GenBank/DDBJ databases">
        <title>The Genome Sequence of Anopheles maculatus species B.</title>
        <authorList>
            <consortium name="The Broad Institute Genomics Platform"/>
            <person name="Neafsey D.E."/>
            <person name="Besansky N."/>
            <person name="Howell P."/>
            <person name="Walton C."/>
            <person name="Young S.K."/>
            <person name="Zeng Q."/>
            <person name="Gargeya S."/>
            <person name="Fitzgerald M."/>
            <person name="Haas B."/>
            <person name="Abouelleil A."/>
            <person name="Allen A.W."/>
            <person name="Alvarado L."/>
            <person name="Arachchi H.M."/>
            <person name="Berlin A.M."/>
            <person name="Chapman S.B."/>
            <person name="Gainer-Dewar J."/>
            <person name="Goldberg J."/>
            <person name="Griggs A."/>
            <person name="Gujja S."/>
            <person name="Hansen M."/>
            <person name="Howarth C."/>
            <person name="Imamovic A."/>
            <person name="Ireland A."/>
            <person name="Larimer J."/>
            <person name="McCowan C."/>
            <person name="Murphy C."/>
            <person name="Pearson M."/>
            <person name="Poon T.W."/>
            <person name="Priest M."/>
            <person name="Roberts A."/>
            <person name="Saif S."/>
            <person name="Shea T."/>
            <person name="Sisk P."/>
            <person name="Sykes S."/>
            <person name="Wortman J."/>
            <person name="Nusbaum C."/>
            <person name="Birren B."/>
        </authorList>
    </citation>
    <scope>NUCLEOTIDE SEQUENCE [LARGE SCALE GENOMIC DNA]</scope>
    <source>
        <strain evidence="3">maculatus3</strain>
    </source>
</reference>
<evidence type="ECO:0000313" key="3">
    <source>
        <dbReference type="Proteomes" id="UP000075901"/>
    </source>
</evidence>
<feature type="compositionally biased region" description="Polar residues" evidence="1">
    <location>
        <begin position="182"/>
        <end position="194"/>
    </location>
</feature>
<dbReference type="VEuPathDB" id="VectorBase:AMAM004503"/>
<feature type="region of interest" description="Disordered" evidence="1">
    <location>
        <begin position="166"/>
        <end position="200"/>
    </location>
</feature>
<organism evidence="2 3">
    <name type="scientific">Anopheles maculatus</name>
    <dbReference type="NCBI Taxonomy" id="74869"/>
    <lineage>
        <taxon>Eukaryota</taxon>
        <taxon>Metazoa</taxon>
        <taxon>Ecdysozoa</taxon>
        <taxon>Arthropoda</taxon>
        <taxon>Hexapoda</taxon>
        <taxon>Insecta</taxon>
        <taxon>Pterygota</taxon>
        <taxon>Neoptera</taxon>
        <taxon>Endopterygota</taxon>
        <taxon>Diptera</taxon>
        <taxon>Nematocera</taxon>
        <taxon>Culicoidea</taxon>
        <taxon>Culicidae</taxon>
        <taxon>Anophelinae</taxon>
        <taxon>Anopheles</taxon>
        <taxon>Anopheles maculatus group</taxon>
    </lineage>
</organism>
<name>A0A182SDC5_9DIPT</name>
<dbReference type="EnsemblMetazoa" id="AMAM004503-RA">
    <property type="protein sequence ID" value="AMAM004503-PA"/>
    <property type="gene ID" value="AMAM004503"/>
</dbReference>
<keyword evidence="3" id="KW-1185">Reference proteome</keyword>